<dbReference type="SUPFAM" id="SSF53474">
    <property type="entry name" value="alpha/beta-Hydrolases"/>
    <property type="match status" value="1"/>
</dbReference>
<feature type="domain" description="Lipase" evidence="5">
    <location>
        <begin position="2"/>
        <end position="190"/>
    </location>
</feature>
<dbReference type="InterPro" id="IPR013818">
    <property type="entry name" value="Lipase"/>
</dbReference>
<accession>A0A8B8FAX0</accession>
<evidence type="ECO:0000256" key="3">
    <source>
        <dbReference type="ARBA" id="ARBA00022525"/>
    </source>
</evidence>
<comment type="similarity">
    <text evidence="2 4">Belongs to the AB hydrolase superfamily. Lipase family.</text>
</comment>
<evidence type="ECO:0000256" key="4">
    <source>
        <dbReference type="RuleBase" id="RU004262"/>
    </source>
</evidence>
<organism evidence="6 7">
    <name type="scientific">Sipha flava</name>
    <name type="common">yellow sugarcane aphid</name>
    <dbReference type="NCBI Taxonomy" id="143950"/>
    <lineage>
        <taxon>Eukaryota</taxon>
        <taxon>Metazoa</taxon>
        <taxon>Ecdysozoa</taxon>
        <taxon>Arthropoda</taxon>
        <taxon>Hexapoda</taxon>
        <taxon>Insecta</taxon>
        <taxon>Pterygota</taxon>
        <taxon>Neoptera</taxon>
        <taxon>Paraneoptera</taxon>
        <taxon>Hemiptera</taxon>
        <taxon>Sternorrhyncha</taxon>
        <taxon>Aphidomorpha</taxon>
        <taxon>Aphidoidea</taxon>
        <taxon>Aphididae</taxon>
        <taxon>Sipha</taxon>
    </lineage>
</organism>
<evidence type="ECO:0000256" key="2">
    <source>
        <dbReference type="ARBA" id="ARBA00010701"/>
    </source>
</evidence>
<dbReference type="PRINTS" id="PR00821">
    <property type="entry name" value="TAGLIPASE"/>
</dbReference>
<dbReference type="GO" id="GO:0016042">
    <property type="term" value="P:lipid catabolic process"/>
    <property type="evidence" value="ECO:0007669"/>
    <property type="project" value="TreeGrafter"/>
</dbReference>
<reference evidence="7" key="1">
    <citation type="submission" date="2025-08" db="UniProtKB">
        <authorList>
            <consortium name="RefSeq"/>
        </authorList>
    </citation>
    <scope>IDENTIFICATION</scope>
    <source>
        <tissue evidence="7">Whole body</tissue>
    </source>
</reference>
<dbReference type="GO" id="GO:0016298">
    <property type="term" value="F:lipase activity"/>
    <property type="evidence" value="ECO:0007669"/>
    <property type="project" value="InterPro"/>
</dbReference>
<dbReference type="GO" id="GO:0005615">
    <property type="term" value="C:extracellular space"/>
    <property type="evidence" value="ECO:0007669"/>
    <property type="project" value="TreeGrafter"/>
</dbReference>
<evidence type="ECO:0000313" key="6">
    <source>
        <dbReference type="Proteomes" id="UP000694846"/>
    </source>
</evidence>
<gene>
    <name evidence="7" type="primary">LOC112681517</name>
</gene>
<dbReference type="GeneID" id="112681517"/>
<dbReference type="AlphaFoldDB" id="A0A8B8FAX0"/>
<dbReference type="InterPro" id="IPR029058">
    <property type="entry name" value="AB_hydrolase_fold"/>
</dbReference>
<dbReference type="OrthoDB" id="199913at2759"/>
<comment type="subcellular location">
    <subcellularLocation>
        <location evidence="1">Secreted</location>
    </subcellularLocation>
</comment>
<dbReference type="Pfam" id="PF00151">
    <property type="entry name" value="Lipase"/>
    <property type="match status" value="1"/>
</dbReference>
<dbReference type="Proteomes" id="UP000694846">
    <property type="component" value="Unplaced"/>
</dbReference>
<dbReference type="RefSeq" id="XP_025407552.1">
    <property type="nucleotide sequence ID" value="XM_025551767.1"/>
</dbReference>
<keyword evidence="3" id="KW-0964">Secreted</keyword>
<evidence type="ECO:0000313" key="7">
    <source>
        <dbReference type="RefSeq" id="XP_025407552.1"/>
    </source>
</evidence>
<dbReference type="Gene3D" id="3.40.50.1820">
    <property type="entry name" value="alpha/beta hydrolase"/>
    <property type="match status" value="1"/>
</dbReference>
<evidence type="ECO:0000256" key="1">
    <source>
        <dbReference type="ARBA" id="ARBA00004613"/>
    </source>
</evidence>
<proteinExistence type="inferred from homology"/>
<sequence>MPSNIHMIGHNLGAHVLGVCGANFYKLTKKKIGRITGLNPKGPMPISPWERLMNLRRLLKKDDAEFVDLIHTAKVDKFPRTTGHVEFYPNGGKTPQPGCTKENIENNMNDPENEDDETKQILELFCSDARSYEYYNESITNKSAFFSKLYDPKTKQTMKNENLPTNHMGHNVNKDNRGQFFLTTNKESPFSFNSNK</sequence>
<keyword evidence="6" id="KW-1185">Reference proteome</keyword>
<name>A0A8B8FAX0_9HEMI</name>
<evidence type="ECO:0000259" key="5">
    <source>
        <dbReference type="Pfam" id="PF00151"/>
    </source>
</evidence>
<protein>
    <submittedName>
        <fullName evidence="7">Pancreatic triacylglycerol lipase-like isoform X1</fullName>
    </submittedName>
</protein>
<dbReference type="PANTHER" id="PTHR11610">
    <property type="entry name" value="LIPASE"/>
    <property type="match status" value="1"/>
</dbReference>
<dbReference type="InterPro" id="IPR000734">
    <property type="entry name" value="TAG_lipase"/>
</dbReference>